<dbReference type="Proteomes" id="UP000323824">
    <property type="component" value="Chromosome"/>
</dbReference>
<evidence type="ECO:0000256" key="1">
    <source>
        <dbReference type="ARBA" id="ARBA00004429"/>
    </source>
</evidence>
<keyword evidence="2" id="KW-1003">Cell membrane</keyword>
<dbReference type="Gene3D" id="1.10.287.950">
    <property type="entry name" value="Methyl-accepting chemotaxis protein"/>
    <property type="match status" value="1"/>
</dbReference>
<gene>
    <name evidence="10" type="ORF">EW093_02015</name>
</gene>
<evidence type="ECO:0000256" key="3">
    <source>
        <dbReference type="ARBA" id="ARBA00023224"/>
    </source>
</evidence>
<dbReference type="KEGG" id="sper:EW093_02015"/>
<dbReference type="AlphaFoldDB" id="A0A5C1QA46"/>
<comment type="similarity">
    <text evidence="4">Belongs to the methyl-accepting chemotaxis (MCP) protein family.</text>
</comment>
<reference evidence="10 11" key="2">
    <citation type="submission" date="2019-09" db="EMBL/GenBank/DDBJ databases">
        <title>Complete Genome Sequence and Methylome Analysis of free living Spirochaetas.</title>
        <authorList>
            <person name="Leshcheva N."/>
            <person name="Mikheeva N."/>
        </authorList>
    </citation>
    <scope>NUCLEOTIDE SEQUENCE [LARGE SCALE GENOMIC DNA]</scope>
    <source>
        <strain evidence="10 11">P</strain>
    </source>
</reference>
<evidence type="ECO:0000259" key="9">
    <source>
        <dbReference type="PROSITE" id="PS50192"/>
    </source>
</evidence>
<dbReference type="SUPFAM" id="SSF58104">
    <property type="entry name" value="Methyl-accepting chemotaxis protein (MCP) signaling domain"/>
    <property type="match status" value="1"/>
</dbReference>
<evidence type="ECO:0000313" key="11">
    <source>
        <dbReference type="Proteomes" id="UP000323824"/>
    </source>
</evidence>
<dbReference type="CDD" id="cd00130">
    <property type="entry name" value="PAS"/>
    <property type="match status" value="1"/>
</dbReference>
<dbReference type="PANTHER" id="PTHR32089">
    <property type="entry name" value="METHYL-ACCEPTING CHEMOTAXIS PROTEIN MCPB"/>
    <property type="match status" value="1"/>
</dbReference>
<evidence type="ECO:0000313" key="10">
    <source>
        <dbReference type="EMBL" id="QEN03524.1"/>
    </source>
</evidence>
<proteinExistence type="inferred from homology"/>
<dbReference type="GO" id="GO:0006935">
    <property type="term" value="P:chemotaxis"/>
    <property type="evidence" value="ECO:0007669"/>
    <property type="project" value="InterPro"/>
</dbReference>
<keyword evidence="6" id="KW-1133">Transmembrane helix</keyword>
<reference evidence="10 11" key="1">
    <citation type="submission" date="2019-02" db="EMBL/GenBank/DDBJ databases">
        <authorList>
            <person name="Fomenkov A."/>
            <person name="Dubinina G."/>
            <person name="Grabovich M."/>
            <person name="Vincze T."/>
            <person name="Roberts R.J."/>
        </authorList>
    </citation>
    <scope>NUCLEOTIDE SEQUENCE [LARGE SCALE GENOMIC DNA]</scope>
    <source>
        <strain evidence="10 11">P</strain>
    </source>
</reference>
<dbReference type="Pfam" id="PF00015">
    <property type="entry name" value="MCPsignal"/>
    <property type="match status" value="1"/>
</dbReference>
<organism evidence="10 11">
    <name type="scientific">Thiospirochaeta perfilievii</name>
    <dbReference type="NCBI Taxonomy" id="252967"/>
    <lineage>
        <taxon>Bacteria</taxon>
        <taxon>Pseudomonadati</taxon>
        <taxon>Spirochaetota</taxon>
        <taxon>Spirochaetia</taxon>
        <taxon>Spirochaetales</taxon>
        <taxon>Spirochaetaceae</taxon>
        <taxon>Thiospirochaeta</taxon>
    </lineage>
</organism>
<evidence type="ECO:0000256" key="6">
    <source>
        <dbReference type="SAM" id="Phobius"/>
    </source>
</evidence>
<dbReference type="PANTHER" id="PTHR32089:SF112">
    <property type="entry name" value="LYSOZYME-LIKE PROTEIN-RELATED"/>
    <property type="match status" value="1"/>
</dbReference>
<comment type="subcellular location">
    <subcellularLocation>
        <location evidence="1">Cell inner membrane</location>
        <topology evidence="1">Multi-pass membrane protein</topology>
    </subcellularLocation>
</comment>
<keyword evidence="2" id="KW-0997">Cell inner membrane</keyword>
<dbReference type="PROSITE" id="PS50111">
    <property type="entry name" value="CHEMOTAXIS_TRANSDUC_2"/>
    <property type="match status" value="1"/>
</dbReference>
<feature type="transmembrane region" description="Helical" evidence="6">
    <location>
        <begin position="12"/>
        <end position="31"/>
    </location>
</feature>
<dbReference type="InterPro" id="IPR004089">
    <property type="entry name" value="MCPsignal_dom"/>
</dbReference>
<dbReference type="GO" id="GO:0005886">
    <property type="term" value="C:plasma membrane"/>
    <property type="evidence" value="ECO:0007669"/>
    <property type="project" value="UniProtKB-SubCell"/>
</dbReference>
<evidence type="ECO:0000256" key="5">
    <source>
        <dbReference type="PROSITE-ProRule" id="PRU00284"/>
    </source>
</evidence>
<evidence type="ECO:0000259" key="8">
    <source>
        <dbReference type="PROSITE" id="PS50112"/>
    </source>
</evidence>
<dbReference type="OrthoDB" id="368075at2"/>
<dbReference type="SMART" id="SM00283">
    <property type="entry name" value="MA"/>
    <property type="match status" value="1"/>
</dbReference>
<dbReference type="EMBL" id="CP035807">
    <property type="protein sequence ID" value="QEN03524.1"/>
    <property type="molecule type" value="Genomic_DNA"/>
</dbReference>
<dbReference type="InterPro" id="IPR000727">
    <property type="entry name" value="T_SNARE_dom"/>
</dbReference>
<sequence length="489" mass="54013">MINKKIKKRLIILIGIPLVLLCFDIVAMTILKGLLGSFVIFTFPIFAVFIGLAFYLLLNSYNDLDDWYGQLLDAIPQPISVTDIDMNWTFINKPVKDIIGVERDEVMGKQCNNWGADICDTPKCGVKMLRNGDPISYFKNEGVNRNFQVDTMYLYSRKDRSKKIGHIEIVTDITTKTRLDEAVEHIKQLSLNLLKTIELEASTTEEISATSVEFSQNLNSISNNTSKQFSVIEETVAALEEMSASIESVSQNSTKASNMSRENVNVAKSGENKIKNTLNIVSGINKSLELITNKINSLDEKTQKVDDILKVIYKISSQTNLLSMNAAIEAAHAGESGKGFSVVANEIGKLADSAQISSRSIEEIIKEIKLEVIQTKDLSDKSHKDVEANIININESLNSINTIVDIIESVDNMINSIDSAANEQASATSTILENAKNLKSLSHEITDSLQEQSAGLTQITNALEGLVEETNNNKRSASNLQEIANKLEL</sequence>
<dbReference type="PROSITE" id="PS50192">
    <property type="entry name" value="T_SNARE"/>
    <property type="match status" value="1"/>
</dbReference>
<dbReference type="RefSeq" id="WP_149566782.1">
    <property type="nucleotide sequence ID" value="NZ_CP035807.1"/>
</dbReference>
<keyword evidence="6" id="KW-0472">Membrane</keyword>
<dbReference type="InterPro" id="IPR000014">
    <property type="entry name" value="PAS"/>
</dbReference>
<evidence type="ECO:0000259" key="7">
    <source>
        <dbReference type="PROSITE" id="PS50111"/>
    </source>
</evidence>
<dbReference type="PROSITE" id="PS50112">
    <property type="entry name" value="PAS"/>
    <property type="match status" value="1"/>
</dbReference>
<dbReference type="GO" id="GO:0004888">
    <property type="term" value="F:transmembrane signaling receptor activity"/>
    <property type="evidence" value="ECO:0007669"/>
    <property type="project" value="InterPro"/>
</dbReference>
<evidence type="ECO:0000256" key="4">
    <source>
        <dbReference type="ARBA" id="ARBA00029447"/>
    </source>
</evidence>
<evidence type="ECO:0000256" key="2">
    <source>
        <dbReference type="ARBA" id="ARBA00022519"/>
    </source>
</evidence>
<feature type="transmembrane region" description="Helical" evidence="6">
    <location>
        <begin position="37"/>
        <end position="58"/>
    </location>
</feature>
<dbReference type="SUPFAM" id="SSF55785">
    <property type="entry name" value="PYP-like sensor domain (PAS domain)"/>
    <property type="match status" value="1"/>
</dbReference>
<dbReference type="GO" id="GO:0007165">
    <property type="term" value="P:signal transduction"/>
    <property type="evidence" value="ECO:0007669"/>
    <property type="project" value="UniProtKB-KW"/>
</dbReference>
<dbReference type="InterPro" id="IPR004090">
    <property type="entry name" value="Chemotax_Me-accpt_rcpt"/>
</dbReference>
<dbReference type="NCBIfam" id="TIGR00229">
    <property type="entry name" value="sensory_box"/>
    <property type="match status" value="1"/>
</dbReference>
<feature type="domain" description="Methyl-accepting transducer" evidence="7">
    <location>
        <begin position="203"/>
        <end position="439"/>
    </location>
</feature>
<name>A0A5C1QA46_9SPIO</name>
<accession>A0A5C1QA46</accession>
<feature type="domain" description="PAS" evidence="8">
    <location>
        <begin position="64"/>
        <end position="110"/>
    </location>
</feature>
<dbReference type="Gene3D" id="3.30.450.20">
    <property type="entry name" value="PAS domain"/>
    <property type="match status" value="1"/>
</dbReference>
<dbReference type="PRINTS" id="PR00260">
    <property type="entry name" value="CHEMTRNSDUCR"/>
</dbReference>
<keyword evidence="11" id="KW-1185">Reference proteome</keyword>
<keyword evidence="6" id="KW-0812">Transmembrane</keyword>
<protein>
    <submittedName>
        <fullName evidence="10">PAS domain S-box protein</fullName>
    </submittedName>
</protein>
<keyword evidence="3 5" id="KW-0807">Transducer</keyword>
<feature type="domain" description="T-SNARE coiled-coil homology" evidence="9">
    <location>
        <begin position="418"/>
        <end position="480"/>
    </location>
</feature>
<dbReference type="InterPro" id="IPR035965">
    <property type="entry name" value="PAS-like_dom_sf"/>
</dbReference>